<name>A0A1B0A3S8_GLOPL</name>
<dbReference type="EnsemblMetazoa" id="GPAI033575-RA">
    <property type="protein sequence ID" value="GPAI033575-PA"/>
    <property type="gene ID" value="GPAI033575"/>
</dbReference>
<organism evidence="2 3">
    <name type="scientific">Glossina pallidipes</name>
    <name type="common">Tsetse fly</name>
    <dbReference type="NCBI Taxonomy" id="7398"/>
    <lineage>
        <taxon>Eukaryota</taxon>
        <taxon>Metazoa</taxon>
        <taxon>Ecdysozoa</taxon>
        <taxon>Arthropoda</taxon>
        <taxon>Hexapoda</taxon>
        <taxon>Insecta</taxon>
        <taxon>Pterygota</taxon>
        <taxon>Neoptera</taxon>
        <taxon>Endopterygota</taxon>
        <taxon>Diptera</taxon>
        <taxon>Brachycera</taxon>
        <taxon>Muscomorpha</taxon>
        <taxon>Hippoboscoidea</taxon>
        <taxon>Glossinidae</taxon>
        <taxon>Glossina</taxon>
    </lineage>
</organism>
<dbReference type="VEuPathDB" id="VectorBase:GPAI033575"/>
<keyword evidence="1" id="KW-0472">Membrane</keyword>
<protein>
    <submittedName>
        <fullName evidence="2">Uncharacterized protein</fullName>
    </submittedName>
</protein>
<evidence type="ECO:0000313" key="3">
    <source>
        <dbReference type="Proteomes" id="UP000092445"/>
    </source>
</evidence>
<keyword evidence="1" id="KW-0812">Transmembrane</keyword>
<evidence type="ECO:0000313" key="2">
    <source>
        <dbReference type="EnsemblMetazoa" id="GPAI033575-PA"/>
    </source>
</evidence>
<feature type="transmembrane region" description="Helical" evidence="1">
    <location>
        <begin position="149"/>
        <end position="173"/>
    </location>
</feature>
<keyword evidence="3" id="KW-1185">Reference proteome</keyword>
<accession>A0A1B0A3S8</accession>
<reference evidence="3" key="1">
    <citation type="submission" date="2014-03" db="EMBL/GenBank/DDBJ databases">
        <authorList>
            <person name="Aksoy S."/>
            <person name="Warren W."/>
            <person name="Wilson R.K."/>
        </authorList>
    </citation>
    <scope>NUCLEOTIDE SEQUENCE [LARGE SCALE GENOMIC DNA]</scope>
    <source>
        <strain evidence="3">IAEA</strain>
    </source>
</reference>
<sequence>MKPADVSLYGADDEDYDDVEVRDINSKKLCSEEKNSPASESEEFPIESKSLGKSVLVDIPSFAEKTRLVCVPSYYFTTANAINFHITNILLEPKGSPFIFWKQLYELDISALKYQIRPSCCSLAVMFLVVKGIVLGFLTSAGLSDFFPIVMLAPFAPIGASVTLSIVAFFVLVETCCEPVVGTVAIMPVFDFGWVVSVLFVFIVFDDSTKSFMTTKNAEKALAKKSTSNVRRSTLCPSTNNNKLKDASPTRYQIVCFGPNPYCWHL</sequence>
<reference evidence="2" key="2">
    <citation type="submission" date="2020-05" db="UniProtKB">
        <authorList>
            <consortium name="EnsemblMetazoa"/>
        </authorList>
    </citation>
    <scope>IDENTIFICATION</scope>
    <source>
        <strain evidence="2">IAEA</strain>
    </source>
</reference>
<dbReference type="AlphaFoldDB" id="A0A1B0A3S8"/>
<dbReference type="Proteomes" id="UP000092445">
    <property type="component" value="Unassembled WGS sequence"/>
</dbReference>
<evidence type="ECO:0000256" key="1">
    <source>
        <dbReference type="SAM" id="Phobius"/>
    </source>
</evidence>
<proteinExistence type="predicted"/>
<feature type="transmembrane region" description="Helical" evidence="1">
    <location>
        <begin position="123"/>
        <end position="143"/>
    </location>
</feature>
<feature type="transmembrane region" description="Helical" evidence="1">
    <location>
        <begin position="180"/>
        <end position="205"/>
    </location>
</feature>
<keyword evidence="1" id="KW-1133">Transmembrane helix</keyword>